<evidence type="ECO:0000313" key="7">
    <source>
        <dbReference type="EMBL" id="TXD32601.1"/>
    </source>
</evidence>
<evidence type="ECO:0000313" key="8">
    <source>
        <dbReference type="Proteomes" id="UP000321046"/>
    </source>
</evidence>
<keyword evidence="1" id="KW-0808">Transferase</keyword>
<evidence type="ECO:0000256" key="3">
    <source>
        <dbReference type="ARBA" id="ARBA00022777"/>
    </source>
</evidence>
<organism evidence="7 8">
    <name type="scientific">Lujinxingia vulgaris</name>
    <dbReference type="NCBI Taxonomy" id="2600176"/>
    <lineage>
        <taxon>Bacteria</taxon>
        <taxon>Deltaproteobacteria</taxon>
        <taxon>Bradymonadales</taxon>
        <taxon>Lujinxingiaceae</taxon>
        <taxon>Lujinxingia</taxon>
    </lineage>
</organism>
<dbReference type="PROSITE" id="PS50011">
    <property type="entry name" value="PROTEIN_KINASE_DOM"/>
    <property type="match status" value="1"/>
</dbReference>
<dbReference type="EMBL" id="VOSL01000123">
    <property type="protein sequence ID" value="TXD32601.1"/>
    <property type="molecule type" value="Genomic_DNA"/>
</dbReference>
<proteinExistence type="predicted"/>
<dbReference type="CDD" id="cd14014">
    <property type="entry name" value="STKc_PknB_like"/>
    <property type="match status" value="1"/>
</dbReference>
<dbReference type="RefSeq" id="WP_146976232.1">
    <property type="nucleotide sequence ID" value="NZ_VOSL01000123.1"/>
</dbReference>
<keyword evidence="2 5" id="KW-0547">Nucleotide-binding</keyword>
<dbReference type="AlphaFoldDB" id="A0A5C6X800"/>
<keyword evidence="3 7" id="KW-0418">Kinase</keyword>
<feature type="domain" description="Protein kinase" evidence="6">
    <location>
        <begin position="18"/>
        <end position="288"/>
    </location>
</feature>
<dbReference type="Gene3D" id="1.10.510.10">
    <property type="entry name" value="Transferase(Phosphotransferase) domain 1"/>
    <property type="match status" value="1"/>
</dbReference>
<dbReference type="GO" id="GO:0004674">
    <property type="term" value="F:protein serine/threonine kinase activity"/>
    <property type="evidence" value="ECO:0007669"/>
    <property type="project" value="UniProtKB-KW"/>
</dbReference>
<dbReference type="PROSITE" id="PS00107">
    <property type="entry name" value="PROTEIN_KINASE_ATP"/>
    <property type="match status" value="1"/>
</dbReference>
<dbReference type="InterPro" id="IPR000719">
    <property type="entry name" value="Prot_kinase_dom"/>
</dbReference>
<feature type="non-terminal residue" evidence="7">
    <location>
        <position position="317"/>
    </location>
</feature>
<comment type="caution">
    <text evidence="7">The sequence shown here is derived from an EMBL/GenBank/DDBJ whole genome shotgun (WGS) entry which is preliminary data.</text>
</comment>
<reference evidence="7 8" key="1">
    <citation type="submission" date="2019-08" db="EMBL/GenBank/DDBJ databases">
        <title>Bradymonadales sp. TMQ2.</title>
        <authorList>
            <person name="Liang Q."/>
        </authorList>
    </citation>
    <scope>NUCLEOTIDE SEQUENCE [LARGE SCALE GENOMIC DNA]</scope>
    <source>
        <strain evidence="7 8">TMQ2</strain>
    </source>
</reference>
<dbReference type="InterPro" id="IPR011009">
    <property type="entry name" value="Kinase-like_dom_sf"/>
</dbReference>
<dbReference type="PANTHER" id="PTHR43289">
    <property type="entry name" value="MITOGEN-ACTIVATED PROTEIN KINASE KINASE KINASE 20-RELATED"/>
    <property type="match status" value="1"/>
</dbReference>
<protein>
    <submittedName>
        <fullName evidence="7">Serine/threonine protein kinase</fullName>
    </submittedName>
</protein>
<evidence type="ECO:0000256" key="5">
    <source>
        <dbReference type="PROSITE-ProRule" id="PRU10141"/>
    </source>
</evidence>
<keyword evidence="4 5" id="KW-0067">ATP-binding</keyword>
<sequence>MGPEEQLFAAGDVIAGRYRIEEELGRGAYGVVFRAIQLGIGRAVALKTLLPGVGEEAEERQRFEREALLISRLNHPNIITLFDYGEHEGVRFMVMEYVEGKSLGDLIAERGRLSAAAARRIVDQMLDALHLAHAQGVVHRDLKPENIRILAGETMDGEGVEVVKILDFGIAKIVQPQAEVPSMLDRLTESGKAMGTPQYMSPENITGDPVTHKADLYAVGLILYEMLVGEAAFKGNTPREVMVSHVRDDAPMLPDEEELRPFARALAASLIKQPDDRVASARAMRVMLEQDGAGRPAGVALAAAEGAADGSTMRALV</sequence>
<dbReference type="SMART" id="SM00220">
    <property type="entry name" value="S_TKc"/>
    <property type="match status" value="1"/>
</dbReference>
<evidence type="ECO:0000256" key="4">
    <source>
        <dbReference type="ARBA" id="ARBA00022840"/>
    </source>
</evidence>
<evidence type="ECO:0000259" key="6">
    <source>
        <dbReference type="PROSITE" id="PS50011"/>
    </source>
</evidence>
<feature type="binding site" evidence="5">
    <location>
        <position position="47"/>
    </location>
    <ligand>
        <name>ATP</name>
        <dbReference type="ChEBI" id="CHEBI:30616"/>
    </ligand>
</feature>
<dbReference type="Pfam" id="PF00069">
    <property type="entry name" value="Pkinase"/>
    <property type="match status" value="1"/>
</dbReference>
<evidence type="ECO:0000256" key="2">
    <source>
        <dbReference type="ARBA" id="ARBA00022741"/>
    </source>
</evidence>
<keyword evidence="7" id="KW-0723">Serine/threonine-protein kinase</keyword>
<dbReference type="Gene3D" id="3.30.200.20">
    <property type="entry name" value="Phosphorylase Kinase, domain 1"/>
    <property type="match status" value="1"/>
</dbReference>
<name>A0A5C6X800_9DELT</name>
<dbReference type="PANTHER" id="PTHR43289:SF6">
    <property type="entry name" value="SERINE_THREONINE-PROTEIN KINASE NEKL-3"/>
    <property type="match status" value="1"/>
</dbReference>
<evidence type="ECO:0000256" key="1">
    <source>
        <dbReference type="ARBA" id="ARBA00022679"/>
    </source>
</evidence>
<dbReference type="InterPro" id="IPR017441">
    <property type="entry name" value="Protein_kinase_ATP_BS"/>
</dbReference>
<dbReference type="GO" id="GO:0005524">
    <property type="term" value="F:ATP binding"/>
    <property type="evidence" value="ECO:0007669"/>
    <property type="project" value="UniProtKB-UniRule"/>
</dbReference>
<dbReference type="SUPFAM" id="SSF56112">
    <property type="entry name" value="Protein kinase-like (PK-like)"/>
    <property type="match status" value="1"/>
</dbReference>
<accession>A0A5C6X800</accession>
<gene>
    <name evidence="7" type="ORF">FRC96_17105</name>
</gene>
<dbReference type="Proteomes" id="UP000321046">
    <property type="component" value="Unassembled WGS sequence"/>
</dbReference>
<dbReference type="OrthoDB" id="9801841at2"/>